<gene>
    <name evidence="1" type="ORF">OE88DRAFT_895376</name>
</gene>
<proteinExistence type="predicted"/>
<evidence type="ECO:0000313" key="1">
    <source>
        <dbReference type="EMBL" id="TFK46490.1"/>
    </source>
</evidence>
<sequence>MSGNGTEKAPPPPTRLLPLLVPKFREILLPPPRSTLQLRYWRPVHIKHARTDLAILLAAVSTPCCAGLYGRQAIDISRHVSNSVWRLSWACRLPGVIAKSTLTTVCAAVHTLQSGNPSASASASASNLPPSISLRDLFATWTDEYGGGDPLPRAWSYGLRPSVHRNSLS</sequence>
<protein>
    <submittedName>
        <fullName evidence="1">Uncharacterized protein</fullName>
    </submittedName>
</protein>
<keyword evidence="2" id="KW-1185">Reference proteome</keyword>
<evidence type="ECO:0000313" key="2">
    <source>
        <dbReference type="Proteomes" id="UP000305948"/>
    </source>
</evidence>
<dbReference type="AlphaFoldDB" id="A0A5C3MND8"/>
<reference evidence="1 2" key="1">
    <citation type="journal article" date="2019" name="Nat. Ecol. Evol.">
        <title>Megaphylogeny resolves global patterns of mushroom evolution.</title>
        <authorList>
            <person name="Varga T."/>
            <person name="Krizsan K."/>
            <person name="Foldi C."/>
            <person name="Dima B."/>
            <person name="Sanchez-Garcia M."/>
            <person name="Sanchez-Ramirez S."/>
            <person name="Szollosi G.J."/>
            <person name="Szarkandi J.G."/>
            <person name="Papp V."/>
            <person name="Albert L."/>
            <person name="Andreopoulos W."/>
            <person name="Angelini C."/>
            <person name="Antonin V."/>
            <person name="Barry K.W."/>
            <person name="Bougher N.L."/>
            <person name="Buchanan P."/>
            <person name="Buyck B."/>
            <person name="Bense V."/>
            <person name="Catcheside P."/>
            <person name="Chovatia M."/>
            <person name="Cooper J."/>
            <person name="Damon W."/>
            <person name="Desjardin D."/>
            <person name="Finy P."/>
            <person name="Geml J."/>
            <person name="Haridas S."/>
            <person name="Hughes K."/>
            <person name="Justo A."/>
            <person name="Karasinski D."/>
            <person name="Kautmanova I."/>
            <person name="Kiss B."/>
            <person name="Kocsube S."/>
            <person name="Kotiranta H."/>
            <person name="LaButti K.M."/>
            <person name="Lechner B.E."/>
            <person name="Liimatainen K."/>
            <person name="Lipzen A."/>
            <person name="Lukacs Z."/>
            <person name="Mihaltcheva S."/>
            <person name="Morgado L.N."/>
            <person name="Niskanen T."/>
            <person name="Noordeloos M.E."/>
            <person name="Ohm R.A."/>
            <person name="Ortiz-Santana B."/>
            <person name="Ovrebo C."/>
            <person name="Racz N."/>
            <person name="Riley R."/>
            <person name="Savchenko A."/>
            <person name="Shiryaev A."/>
            <person name="Soop K."/>
            <person name="Spirin V."/>
            <person name="Szebenyi C."/>
            <person name="Tomsovsky M."/>
            <person name="Tulloss R.E."/>
            <person name="Uehling J."/>
            <person name="Grigoriev I.V."/>
            <person name="Vagvolgyi C."/>
            <person name="Papp T."/>
            <person name="Martin F.M."/>
            <person name="Miettinen O."/>
            <person name="Hibbett D.S."/>
            <person name="Nagy L.G."/>
        </authorList>
    </citation>
    <scope>NUCLEOTIDE SEQUENCE [LARGE SCALE GENOMIC DNA]</scope>
    <source>
        <strain evidence="1 2">OMC1185</strain>
    </source>
</reference>
<dbReference type="Proteomes" id="UP000305948">
    <property type="component" value="Unassembled WGS sequence"/>
</dbReference>
<accession>A0A5C3MND8</accession>
<organism evidence="1 2">
    <name type="scientific">Heliocybe sulcata</name>
    <dbReference type="NCBI Taxonomy" id="5364"/>
    <lineage>
        <taxon>Eukaryota</taxon>
        <taxon>Fungi</taxon>
        <taxon>Dikarya</taxon>
        <taxon>Basidiomycota</taxon>
        <taxon>Agaricomycotina</taxon>
        <taxon>Agaricomycetes</taxon>
        <taxon>Gloeophyllales</taxon>
        <taxon>Gloeophyllaceae</taxon>
        <taxon>Heliocybe</taxon>
    </lineage>
</organism>
<dbReference type="EMBL" id="ML213529">
    <property type="protein sequence ID" value="TFK46490.1"/>
    <property type="molecule type" value="Genomic_DNA"/>
</dbReference>
<name>A0A5C3MND8_9AGAM</name>